<reference evidence="2 3" key="1">
    <citation type="journal article" date="2017" name="Front. Genet.">
        <title>Draft sequencing of the heterozygous diploid genome of Satsuma (Citrus unshiu Marc.) using a hybrid assembly approach.</title>
        <authorList>
            <person name="Shimizu T."/>
            <person name="Tanizawa Y."/>
            <person name="Mochizuki T."/>
            <person name="Nagasaki H."/>
            <person name="Yoshioka T."/>
            <person name="Toyoda A."/>
            <person name="Fujiyama A."/>
            <person name="Kaminuma E."/>
            <person name="Nakamura Y."/>
        </authorList>
    </citation>
    <scope>NUCLEOTIDE SEQUENCE [LARGE SCALE GENOMIC DNA]</scope>
    <source>
        <strain evidence="3">cv. Miyagawa wase</strain>
    </source>
</reference>
<dbReference type="GO" id="GO:0071013">
    <property type="term" value="C:catalytic step 2 spliceosome"/>
    <property type="evidence" value="ECO:0007669"/>
    <property type="project" value="TreeGrafter"/>
</dbReference>
<dbReference type="GO" id="GO:0080188">
    <property type="term" value="P:gene silencing by siRNA-directed DNA methylation"/>
    <property type="evidence" value="ECO:0007669"/>
    <property type="project" value="TreeGrafter"/>
</dbReference>
<sequence length="160" mass="18548">MVGTSHLDSVQFWIKSAISDEKKLLYEGIKHFPFFFKLWLMLGQLKERFARFEDLREIYQKGLHNCQNCIPLWISLANVVEKIDGFSHAQNVYSQAKEVNPCNPELWAVEIDRCLENGKKNKACLLMARALQDVNINISLILILMITNLIKIDLKTQIIL</sequence>
<dbReference type="PANTHER" id="PTHR11246:SF1">
    <property type="entry name" value="PRE-MRNA-PROCESSING FACTOR 6"/>
    <property type="match status" value="1"/>
</dbReference>
<dbReference type="GO" id="GO:0000244">
    <property type="term" value="P:spliceosomal tri-snRNP complex assembly"/>
    <property type="evidence" value="ECO:0007669"/>
    <property type="project" value="TreeGrafter"/>
</dbReference>
<feature type="non-terminal residue" evidence="2">
    <location>
        <position position="160"/>
    </location>
</feature>
<dbReference type="STRING" id="55188.A0A2H5QSG0"/>
<comment type="caution">
    <text evidence="2">The sequence shown here is derived from an EMBL/GenBank/DDBJ whole genome shotgun (WGS) entry which is preliminary data.</text>
</comment>
<organism evidence="2 3">
    <name type="scientific">Citrus unshiu</name>
    <name type="common">Satsuma mandarin</name>
    <name type="synonym">Citrus nobilis var. unshiu</name>
    <dbReference type="NCBI Taxonomy" id="55188"/>
    <lineage>
        <taxon>Eukaryota</taxon>
        <taxon>Viridiplantae</taxon>
        <taxon>Streptophyta</taxon>
        <taxon>Embryophyta</taxon>
        <taxon>Tracheophyta</taxon>
        <taxon>Spermatophyta</taxon>
        <taxon>Magnoliopsida</taxon>
        <taxon>eudicotyledons</taxon>
        <taxon>Gunneridae</taxon>
        <taxon>Pentapetalae</taxon>
        <taxon>rosids</taxon>
        <taxon>malvids</taxon>
        <taxon>Sapindales</taxon>
        <taxon>Rutaceae</taxon>
        <taxon>Aurantioideae</taxon>
        <taxon>Citrus</taxon>
    </lineage>
</organism>
<gene>
    <name evidence="2" type="ORF">CUMW_257400</name>
</gene>
<dbReference type="PANTHER" id="PTHR11246">
    <property type="entry name" value="PRE-MRNA SPLICING FACTOR"/>
    <property type="match status" value="1"/>
</dbReference>
<dbReference type="AlphaFoldDB" id="A0A2H5QSG0"/>
<dbReference type="GO" id="GO:2000636">
    <property type="term" value="P:positive regulation of primary miRNA processing"/>
    <property type="evidence" value="ECO:0007669"/>
    <property type="project" value="TreeGrafter"/>
</dbReference>
<protein>
    <submittedName>
        <fullName evidence="2">Uncharacterized protein</fullName>
    </submittedName>
</protein>
<proteinExistence type="predicted"/>
<dbReference type="InterPro" id="IPR045075">
    <property type="entry name" value="Syf1-like"/>
</dbReference>
<name>A0A2H5QSG0_CITUN</name>
<dbReference type="InterPro" id="IPR011990">
    <property type="entry name" value="TPR-like_helical_dom_sf"/>
</dbReference>
<evidence type="ECO:0000313" key="3">
    <source>
        <dbReference type="Proteomes" id="UP000236630"/>
    </source>
</evidence>
<dbReference type="EMBL" id="BDQV01000722">
    <property type="protein sequence ID" value="GAY67549.1"/>
    <property type="molecule type" value="Genomic_DNA"/>
</dbReference>
<accession>A0A2H5QSG0</accession>
<keyword evidence="3" id="KW-1185">Reference proteome</keyword>
<dbReference type="GO" id="GO:0046540">
    <property type="term" value="C:U4/U6 x U5 tri-snRNP complex"/>
    <property type="evidence" value="ECO:0007669"/>
    <property type="project" value="TreeGrafter"/>
</dbReference>
<dbReference type="Proteomes" id="UP000236630">
    <property type="component" value="Unassembled WGS sequence"/>
</dbReference>
<dbReference type="Gene3D" id="1.25.40.10">
    <property type="entry name" value="Tetratricopeptide repeat domain"/>
    <property type="match status" value="1"/>
</dbReference>
<evidence type="ECO:0000313" key="2">
    <source>
        <dbReference type="EMBL" id="GAY67549.1"/>
    </source>
</evidence>
<keyword evidence="1" id="KW-0677">Repeat</keyword>
<evidence type="ECO:0000256" key="1">
    <source>
        <dbReference type="ARBA" id="ARBA00022737"/>
    </source>
</evidence>
<dbReference type="SUPFAM" id="SSF48452">
    <property type="entry name" value="TPR-like"/>
    <property type="match status" value="1"/>
</dbReference>